<dbReference type="InterPro" id="IPR006977">
    <property type="entry name" value="Yip1_dom"/>
</dbReference>
<dbReference type="OrthoDB" id="7688451at2"/>
<reference evidence="5 6" key="1">
    <citation type="submission" date="2017-01" db="EMBL/GenBank/DDBJ databases">
        <title>Genomic analysis of Xuhuaishuia manganoxidans DY6-4.</title>
        <authorList>
            <person name="Wang X."/>
        </authorList>
    </citation>
    <scope>NUCLEOTIDE SEQUENCE [LARGE SCALE GENOMIC DNA]</scope>
    <source>
        <strain evidence="5 6">DY6-4</strain>
    </source>
</reference>
<dbReference type="AlphaFoldDB" id="A0A1U7DFI3"/>
<evidence type="ECO:0000256" key="2">
    <source>
        <dbReference type="ARBA" id="ARBA00022692"/>
    </source>
</evidence>
<protein>
    <submittedName>
        <fullName evidence="5">Uncharacterized protein</fullName>
    </submittedName>
</protein>
<evidence type="ECO:0000256" key="1">
    <source>
        <dbReference type="ARBA" id="ARBA00004141"/>
    </source>
</evidence>
<name>A0A1U7DFI3_9RHOB</name>
<accession>A0A2M9DG78</accession>
<comment type="subcellular location">
    <subcellularLocation>
        <location evidence="1">Membrane</location>
        <topology evidence="1">Multi-pass membrane protein</topology>
    </subcellularLocation>
</comment>
<dbReference type="GO" id="GO:0016020">
    <property type="term" value="C:membrane"/>
    <property type="evidence" value="ECO:0007669"/>
    <property type="project" value="UniProtKB-SubCell"/>
</dbReference>
<keyword evidence="6" id="KW-1185">Reference proteome</keyword>
<evidence type="ECO:0000313" key="6">
    <source>
        <dbReference type="Proteomes" id="UP000187266"/>
    </source>
</evidence>
<dbReference type="RefSeq" id="WP_076978756.1">
    <property type="nucleotide sequence ID" value="NZ_CP019124.1"/>
</dbReference>
<evidence type="ECO:0000313" key="5">
    <source>
        <dbReference type="EMBL" id="APX88732.1"/>
    </source>
</evidence>
<dbReference type="STRING" id="1267768.BV394_02455"/>
<evidence type="ECO:0000256" key="4">
    <source>
        <dbReference type="ARBA" id="ARBA00023136"/>
    </source>
</evidence>
<accession>A0A1U7DFI3</accession>
<evidence type="ECO:0000256" key="3">
    <source>
        <dbReference type="ARBA" id="ARBA00022989"/>
    </source>
</evidence>
<keyword evidence="2" id="KW-0812">Transmembrane</keyword>
<organism evidence="5 6">
    <name type="scientific">Brevirhabdus pacifica</name>
    <dbReference type="NCBI Taxonomy" id="1267768"/>
    <lineage>
        <taxon>Bacteria</taxon>
        <taxon>Pseudomonadati</taxon>
        <taxon>Pseudomonadota</taxon>
        <taxon>Alphaproteobacteria</taxon>
        <taxon>Rhodobacterales</taxon>
        <taxon>Paracoccaceae</taxon>
        <taxon>Brevirhabdus</taxon>
    </lineage>
</organism>
<dbReference type="EMBL" id="CP019124">
    <property type="protein sequence ID" value="APX88732.1"/>
    <property type="molecule type" value="Genomic_DNA"/>
</dbReference>
<keyword evidence="3" id="KW-1133">Transmembrane helix</keyword>
<keyword evidence="4" id="KW-0472">Membrane</keyword>
<proteinExistence type="predicted"/>
<gene>
    <name evidence="5" type="ORF">BV394_02455</name>
</gene>
<dbReference type="Pfam" id="PF04893">
    <property type="entry name" value="Yip1"/>
    <property type="match status" value="1"/>
</dbReference>
<dbReference type="Proteomes" id="UP000187266">
    <property type="component" value="Chromosome"/>
</dbReference>
<sequence>MSELNLGGTIRLAGDTVTDPKGVAHRLMGLGLPRPVLWQAVTLVVVLSVMLAQVTAFLAPMAMGMEAMLGGPLVLGVIQIGLTVLMILGTFYIGRGFGGTGTLDDTILLIAWLQVVMILLQVVQTVLLVVLPPLAAVVGVAGLVIFVWIYINFVAALHGFASLGLVFAGAVVSLLGGLFGLSLILTLIGISAPEM</sequence>